<accession>A0A399T2A1</accession>
<sequence length="231" mass="25800">MYSDLNQRLKADVRLEEGLQACMNCGICTAICPAAEFYEYDPRSIAITVQSGNHEKIAALLESDTIWYCGQCMSCKTRCPRNNCPGLIINVLRKLSQETGAFIKSRMGRQQYLIVKSIGANILQFGYCVHPTSLVPATHPEQGPVWRWVYENMHEVYAAVGANLDGDGPGAMRKISPTDLKELHQIFKVSGGLKLYQTIGHFSQLKAIELGLTDENGDADMEKYTQYLLNE</sequence>
<evidence type="ECO:0000313" key="7">
    <source>
        <dbReference type="EMBL" id="RIJ50446.1"/>
    </source>
</evidence>
<feature type="domain" description="4Fe-4S ferredoxin-type" evidence="6">
    <location>
        <begin position="11"/>
        <end position="43"/>
    </location>
</feature>
<keyword evidence="2" id="KW-0479">Metal-binding</keyword>
<dbReference type="Gene3D" id="1.10.1060.10">
    <property type="entry name" value="Alpha-helical ferredoxin"/>
    <property type="match status" value="1"/>
</dbReference>
<gene>
    <name evidence="7" type="ORF">D1614_00450</name>
</gene>
<dbReference type="InterPro" id="IPR009051">
    <property type="entry name" value="Helical_ferredxn"/>
</dbReference>
<dbReference type="GO" id="GO:0016491">
    <property type="term" value="F:oxidoreductase activity"/>
    <property type="evidence" value="ECO:0007669"/>
    <property type="project" value="UniProtKB-KW"/>
</dbReference>
<dbReference type="Proteomes" id="UP000265926">
    <property type="component" value="Unassembled WGS sequence"/>
</dbReference>
<reference evidence="7 8" key="1">
    <citation type="submission" date="2018-08" db="EMBL/GenBank/DDBJ databases">
        <title>Pallidiluteibacterium maritimus gen. nov., sp. nov., isolated from coastal sediment.</title>
        <authorList>
            <person name="Zhou L.Y."/>
        </authorList>
    </citation>
    <scope>NUCLEOTIDE SEQUENCE [LARGE SCALE GENOMIC DNA]</scope>
    <source>
        <strain evidence="7 8">XSD2</strain>
    </source>
</reference>
<evidence type="ECO:0000256" key="5">
    <source>
        <dbReference type="ARBA" id="ARBA00023014"/>
    </source>
</evidence>
<dbReference type="OrthoDB" id="9769677at2"/>
<evidence type="ECO:0000259" key="6">
    <source>
        <dbReference type="PROSITE" id="PS51379"/>
    </source>
</evidence>
<evidence type="ECO:0000256" key="4">
    <source>
        <dbReference type="ARBA" id="ARBA00023004"/>
    </source>
</evidence>
<keyword evidence="4" id="KW-0408">Iron</keyword>
<dbReference type="Pfam" id="PF13183">
    <property type="entry name" value="Fer4_8"/>
    <property type="match status" value="1"/>
</dbReference>
<dbReference type="InterPro" id="IPR017900">
    <property type="entry name" value="4Fe4S_Fe_S_CS"/>
</dbReference>
<dbReference type="EMBL" id="QWGR01000001">
    <property type="protein sequence ID" value="RIJ50446.1"/>
    <property type="molecule type" value="Genomic_DNA"/>
</dbReference>
<dbReference type="GO" id="GO:0051539">
    <property type="term" value="F:4 iron, 4 sulfur cluster binding"/>
    <property type="evidence" value="ECO:0007669"/>
    <property type="project" value="UniProtKB-KW"/>
</dbReference>
<keyword evidence="8" id="KW-1185">Reference proteome</keyword>
<keyword evidence="5" id="KW-0411">Iron-sulfur</keyword>
<dbReference type="AlphaFoldDB" id="A0A399T2A1"/>
<dbReference type="PROSITE" id="PS00198">
    <property type="entry name" value="4FE4S_FER_1"/>
    <property type="match status" value="1"/>
</dbReference>
<dbReference type="InterPro" id="IPR017896">
    <property type="entry name" value="4Fe4S_Fe-S-bd"/>
</dbReference>
<dbReference type="GO" id="GO:0046872">
    <property type="term" value="F:metal ion binding"/>
    <property type="evidence" value="ECO:0007669"/>
    <property type="project" value="UniProtKB-KW"/>
</dbReference>
<keyword evidence="3" id="KW-0560">Oxidoreductase</keyword>
<dbReference type="PANTHER" id="PTHR43255:SF1">
    <property type="entry name" value="IRON-SULFUR-BINDING OXIDOREDUCTASE FADF-RELATED"/>
    <property type="match status" value="1"/>
</dbReference>
<organism evidence="7 8">
    <name type="scientific">Maribellus luteus</name>
    <dbReference type="NCBI Taxonomy" id="2305463"/>
    <lineage>
        <taxon>Bacteria</taxon>
        <taxon>Pseudomonadati</taxon>
        <taxon>Bacteroidota</taxon>
        <taxon>Bacteroidia</taxon>
        <taxon>Marinilabiliales</taxon>
        <taxon>Prolixibacteraceae</taxon>
        <taxon>Maribellus</taxon>
    </lineage>
</organism>
<keyword evidence="1" id="KW-0004">4Fe-4S</keyword>
<comment type="caution">
    <text evidence="7">The sequence shown here is derived from an EMBL/GenBank/DDBJ whole genome shotgun (WGS) entry which is preliminary data.</text>
</comment>
<dbReference type="PROSITE" id="PS51379">
    <property type="entry name" value="4FE4S_FER_2"/>
    <property type="match status" value="1"/>
</dbReference>
<dbReference type="InterPro" id="IPR051460">
    <property type="entry name" value="HdrC_iron-sulfur_subunit"/>
</dbReference>
<evidence type="ECO:0000256" key="2">
    <source>
        <dbReference type="ARBA" id="ARBA00022723"/>
    </source>
</evidence>
<proteinExistence type="predicted"/>
<name>A0A399T2A1_9BACT</name>
<dbReference type="SUPFAM" id="SSF46548">
    <property type="entry name" value="alpha-helical ferredoxin"/>
    <property type="match status" value="1"/>
</dbReference>
<protein>
    <recommendedName>
        <fullName evidence="6">4Fe-4S ferredoxin-type domain-containing protein</fullName>
    </recommendedName>
</protein>
<dbReference type="PANTHER" id="PTHR43255">
    <property type="entry name" value="IRON-SULFUR-BINDING OXIDOREDUCTASE FADF-RELATED-RELATED"/>
    <property type="match status" value="1"/>
</dbReference>
<evidence type="ECO:0000313" key="8">
    <source>
        <dbReference type="Proteomes" id="UP000265926"/>
    </source>
</evidence>
<dbReference type="GO" id="GO:0005886">
    <property type="term" value="C:plasma membrane"/>
    <property type="evidence" value="ECO:0007669"/>
    <property type="project" value="TreeGrafter"/>
</dbReference>
<dbReference type="RefSeq" id="WP_119435916.1">
    <property type="nucleotide sequence ID" value="NZ_QWGR01000001.1"/>
</dbReference>
<evidence type="ECO:0000256" key="3">
    <source>
        <dbReference type="ARBA" id="ARBA00023002"/>
    </source>
</evidence>
<evidence type="ECO:0000256" key="1">
    <source>
        <dbReference type="ARBA" id="ARBA00022485"/>
    </source>
</evidence>